<protein>
    <submittedName>
        <fullName evidence="1">Uncharacterized protein</fullName>
    </submittedName>
</protein>
<dbReference type="EMBL" id="AWSU01000335">
    <property type="protein sequence ID" value="ERI74344.1"/>
    <property type="molecule type" value="Genomic_DNA"/>
</dbReference>
<evidence type="ECO:0000313" key="1">
    <source>
        <dbReference type="EMBL" id="ERI74344.1"/>
    </source>
</evidence>
<sequence length="43" mass="5224">MNSELFHHNQRRFFAVSVHRKACYCLHHAAFWHDVNSDIIKRT</sequence>
<evidence type="ECO:0000313" key="2">
    <source>
        <dbReference type="Proteomes" id="UP000016491"/>
    </source>
</evidence>
<gene>
    <name evidence="1" type="ORF">CLOSYM_04104</name>
</gene>
<comment type="caution">
    <text evidence="1">The sequence shown here is derived from an EMBL/GenBank/DDBJ whole genome shotgun (WGS) entry which is preliminary data.</text>
</comment>
<proteinExistence type="predicted"/>
<dbReference type="AlphaFoldDB" id="A0ABC9TSS6"/>
<dbReference type="Proteomes" id="UP000016491">
    <property type="component" value="Unassembled WGS sequence"/>
</dbReference>
<accession>A0ABC9TSS6</accession>
<reference evidence="1 2" key="1">
    <citation type="submission" date="2013-07" db="EMBL/GenBank/DDBJ databases">
        <authorList>
            <person name="Weinstock G."/>
            <person name="Sodergren E."/>
            <person name="Wylie T."/>
            <person name="Fulton L."/>
            <person name="Fulton R."/>
            <person name="Fronick C."/>
            <person name="O'Laughlin M."/>
            <person name="Godfrey J."/>
            <person name="Miner T."/>
            <person name="Herter B."/>
            <person name="Appelbaum E."/>
            <person name="Cordes M."/>
            <person name="Lek S."/>
            <person name="Wollam A."/>
            <person name="Pepin K.H."/>
            <person name="Palsikar V.B."/>
            <person name="Mitreva M."/>
            <person name="Wilson R.K."/>
        </authorList>
    </citation>
    <scope>NUCLEOTIDE SEQUENCE [LARGE SCALE GENOMIC DNA]</scope>
    <source>
        <strain evidence="1 2">ATCC 14940</strain>
    </source>
</reference>
<name>A0ABC9TSS6_CLOSY</name>
<organism evidence="1 2">
    <name type="scientific">[Clostridium] symbiosum ATCC 14940</name>
    <dbReference type="NCBI Taxonomy" id="411472"/>
    <lineage>
        <taxon>Bacteria</taxon>
        <taxon>Bacillati</taxon>
        <taxon>Bacillota</taxon>
        <taxon>Clostridia</taxon>
        <taxon>Lachnospirales</taxon>
        <taxon>Lachnospiraceae</taxon>
        <taxon>Otoolea</taxon>
    </lineage>
</organism>